<protein>
    <submittedName>
        <fullName evidence="2">Nuclear transport factor 2 family protein</fullName>
    </submittedName>
</protein>
<proteinExistence type="predicted"/>
<accession>A0ABW6IHU0</accession>
<dbReference type="NCBIfam" id="TIGR02246">
    <property type="entry name" value="SgcJ/EcaC family oxidoreductase"/>
    <property type="match status" value="1"/>
</dbReference>
<evidence type="ECO:0000313" key="3">
    <source>
        <dbReference type="Proteomes" id="UP001600165"/>
    </source>
</evidence>
<keyword evidence="3" id="KW-1185">Reference proteome</keyword>
<dbReference type="InterPro" id="IPR011944">
    <property type="entry name" value="Steroid_delta5-4_isomerase"/>
</dbReference>
<reference evidence="2 3" key="1">
    <citation type="submission" date="2024-10" db="EMBL/GenBank/DDBJ databases">
        <authorList>
            <person name="Ratan Roy A."/>
            <person name="Morales Sandoval P.H."/>
            <person name="De Los Santos Villalobos S."/>
            <person name="Chakraborty S."/>
            <person name="Mukherjee J."/>
        </authorList>
    </citation>
    <scope>NUCLEOTIDE SEQUENCE [LARGE SCALE GENOMIC DNA]</scope>
    <source>
        <strain evidence="2 3">S1</strain>
    </source>
</reference>
<dbReference type="Gene3D" id="3.10.450.50">
    <property type="match status" value="1"/>
</dbReference>
<feature type="domain" description="SnoaL-like" evidence="1">
    <location>
        <begin position="14"/>
        <end position="113"/>
    </location>
</feature>
<name>A0ABW6IHU0_9CYAN</name>
<dbReference type="EMBL" id="JBHZOL010000086">
    <property type="protein sequence ID" value="MFE4107427.1"/>
    <property type="molecule type" value="Genomic_DNA"/>
</dbReference>
<dbReference type="RefSeq" id="WP_377966125.1">
    <property type="nucleotide sequence ID" value="NZ_JBHZOL010000086.1"/>
</dbReference>
<organism evidence="2 3">
    <name type="scientific">Almyronema epifaneia S1</name>
    <dbReference type="NCBI Taxonomy" id="2991925"/>
    <lineage>
        <taxon>Bacteria</taxon>
        <taxon>Bacillati</taxon>
        <taxon>Cyanobacteriota</taxon>
        <taxon>Cyanophyceae</taxon>
        <taxon>Nodosilineales</taxon>
        <taxon>Nodosilineaceae</taxon>
        <taxon>Almyronema</taxon>
        <taxon>Almyronema epifaneia</taxon>
    </lineage>
</organism>
<dbReference type="Pfam" id="PF12680">
    <property type="entry name" value="SnoaL_2"/>
    <property type="match status" value="1"/>
</dbReference>
<dbReference type="InterPro" id="IPR032710">
    <property type="entry name" value="NTF2-like_dom_sf"/>
</dbReference>
<comment type="caution">
    <text evidence="2">The sequence shown here is derived from an EMBL/GenBank/DDBJ whole genome shotgun (WGS) entry which is preliminary data.</text>
</comment>
<evidence type="ECO:0000313" key="2">
    <source>
        <dbReference type="EMBL" id="MFE4107427.1"/>
    </source>
</evidence>
<gene>
    <name evidence="2" type="ORF">ACFVKH_14130</name>
</gene>
<sequence length="121" mass="13876">MPLSPTDAQALVSRQAKAWETANAEQIVADFAEDCRFVVPGQQLQGRSQVYQSANAFFAAAHQVEITIQRIVVQNNAIAVEWQWQETNRQTGQQKRAEDAIIIELNSQRKIVYWREYIDQL</sequence>
<evidence type="ECO:0000259" key="1">
    <source>
        <dbReference type="Pfam" id="PF12680"/>
    </source>
</evidence>
<dbReference type="SUPFAM" id="SSF54427">
    <property type="entry name" value="NTF2-like"/>
    <property type="match status" value="1"/>
</dbReference>
<dbReference type="InterPro" id="IPR037401">
    <property type="entry name" value="SnoaL-like"/>
</dbReference>
<dbReference type="Proteomes" id="UP001600165">
    <property type="component" value="Unassembled WGS sequence"/>
</dbReference>